<evidence type="ECO:0000256" key="4">
    <source>
        <dbReference type="SAM" id="Phobius"/>
    </source>
</evidence>
<evidence type="ECO:0000259" key="6">
    <source>
        <dbReference type="Pfam" id="PF17101"/>
    </source>
</evidence>
<keyword evidence="2" id="KW-0808">Transferase</keyword>
<feature type="domain" description="Stealth protein CR3 conserved region 3" evidence="7">
    <location>
        <begin position="244"/>
        <end position="290"/>
    </location>
</feature>
<dbReference type="PANTHER" id="PTHR24045:SF0">
    <property type="entry name" value="N-ACETYLGLUCOSAMINE-1-PHOSPHOTRANSFERASE SUBUNITS ALPHA_BETA"/>
    <property type="match status" value="1"/>
</dbReference>
<feature type="domain" description="Stealth protein CR1 conserved region 1" evidence="6">
    <location>
        <begin position="55"/>
        <end position="77"/>
    </location>
</feature>
<dbReference type="Proteomes" id="UP000423756">
    <property type="component" value="Unassembled WGS sequence"/>
</dbReference>
<dbReference type="InterPro" id="IPR031357">
    <property type="entry name" value="Stealth_CR3"/>
</dbReference>
<feature type="domain" description="Stealth protein CR2 conserved region 2" evidence="5">
    <location>
        <begin position="93"/>
        <end position="198"/>
    </location>
</feature>
<reference evidence="8 9" key="1">
    <citation type="submission" date="2019-09" db="EMBL/GenBank/DDBJ databases">
        <title>Draft genome sequences of 48 bacterial type strains from the CCUG.</title>
        <authorList>
            <person name="Tunovic T."/>
            <person name="Pineiro-Iglesias B."/>
            <person name="Unosson C."/>
            <person name="Inganas E."/>
            <person name="Ohlen M."/>
            <person name="Cardew S."/>
            <person name="Jensie-Markopoulos S."/>
            <person name="Salva-Serra F."/>
            <person name="Jaen-Luchoro D."/>
            <person name="Karlsson R."/>
            <person name="Svensson-Stadler L."/>
            <person name="Chun J."/>
            <person name="Moore E."/>
        </authorList>
    </citation>
    <scope>NUCLEOTIDE SEQUENCE [LARGE SCALE GENOMIC DNA]</scope>
    <source>
        <strain evidence="8 9">CCUG 48643</strain>
    </source>
</reference>
<name>A0A7V7NXN4_9VIBR</name>
<gene>
    <name evidence="8" type="ORF">F7Q91_01435</name>
</gene>
<evidence type="ECO:0000313" key="8">
    <source>
        <dbReference type="EMBL" id="KAB0482993.1"/>
    </source>
</evidence>
<accession>A0A7V7NXN4</accession>
<dbReference type="InterPro" id="IPR047141">
    <property type="entry name" value="Stealth"/>
</dbReference>
<keyword evidence="3" id="KW-0270">Exopolysaccharide synthesis</keyword>
<evidence type="ECO:0000256" key="1">
    <source>
        <dbReference type="ARBA" id="ARBA00007583"/>
    </source>
</evidence>
<evidence type="ECO:0008006" key="10">
    <source>
        <dbReference type="Google" id="ProtNLM"/>
    </source>
</evidence>
<dbReference type="InterPro" id="IPR031358">
    <property type="entry name" value="Stealth_CR1"/>
</dbReference>
<dbReference type="Pfam" id="PF17101">
    <property type="entry name" value="Stealth_CR1"/>
    <property type="match status" value="1"/>
</dbReference>
<evidence type="ECO:0000259" key="5">
    <source>
        <dbReference type="Pfam" id="PF11380"/>
    </source>
</evidence>
<keyword evidence="4" id="KW-0812">Transmembrane</keyword>
<organism evidence="8 9">
    <name type="scientific">Vibrio chagasii</name>
    <dbReference type="NCBI Taxonomy" id="170679"/>
    <lineage>
        <taxon>Bacteria</taxon>
        <taxon>Pseudomonadati</taxon>
        <taxon>Pseudomonadota</taxon>
        <taxon>Gammaproteobacteria</taxon>
        <taxon>Vibrionales</taxon>
        <taxon>Vibrionaceae</taxon>
        <taxon>Vibrio</taxon>
    </lineage>
</organism>
<dbReference type="InterPro" id="IPR021520">
    <property type="entry name" value="Stealth_CR2"/>
</dbReference>
<dbReference type="Pfam" id="PF17102">
    <property type="entry name" value="Stealth_CR3"/>
    <property type="match status" value="1"/>
</dbReference>
<feature type="transmembrane region" description="Helical" evidence="4">
    <location>
        <begin position="12"/>
        <end position="32"/>
    </location>
</feature>
<comment type="caution">
    <text evidence="8">The sequence shown here is derived from an EMBL/GenBank/DDBJ whole genome shotgun (WGS) entry which is preliminary data.</text>
</comment>
<dbReference type="PANTHER" id="PTHR24045">
    <property type="match status" value="1"/>
</dbReference>
<dbReference type="EMBL" id="VZPX01000002">
    <property type="protein sequence ID" value="KAB0482993.1"/>
    <property type="molecule type" value="Genomic_DNA"/>
</dbReference>
<dbReference type="GO" id="GO:0000271">
    <property type="term" value="P:polysaccharide biosynthetic process"/>
    <property type="evidence" value="ECO:0007669"/>
    <property type="project" value="UniProtKB-KW"/>
</dbReference>
<sequence length="372" mass="43634">MNFLILRSKKLILKIISCLPVSWFSFIVNIFLSLKKFIPNKSETYSNYTVRGDYPIDIVYTWVNSNDENWKNKKDRLAGTNHNLPQESDVASRFRENDELRYSLRSVLANASWVRKIYIVTDDQKPSWFYEFDDRVQLVSHREIFVNQDDLPSFNSHAIESNLHRIPGLSEHFLYFNDDVFLRSPVKPSDFFIPDGSQTKFFWSNQAFIPESLDKNSLPVDIAAVNNMNFLKENYGYISNRKFKHTPIALKKSVITELEKEHPEIFIANSSARFRSNTDYSILSALIHHYGVVKGYSVEGELPYLYASFSDELFEFKMNLLLLLKFKSFCINDVEVDEKRFAYISKVFTKKMKLLFPNPSSYEIDEKNEKNQ</sequence>
<evidence type="ECO:0000313" key="9">
    <source>
        <dbReference type="Proteomes" id="UP000423756"/>
    </source>
</evidence>
<evidence type="ECO:0000256" key="2">
    <source>
        <dbReference type="ARBA" id="ARBA00022679"/>
    </source>
</evidence>
<keyword evidence="4" id="KW-0472">Membrane</keyword>
<evidence type="ECO:0000256" key="3">
    <source>
        <dbReference type="ARBA" id="ARBA00023169"/>
    </source>
</evidence>
<proteinExistence type="inferred from homology"/>
<evidence type="ECO:0000259" key="7">
    <source>
        <dbReference type="Pfam" id="PF17102"/>
    </source>
</evidence>
<keyword evidence="4" id="KW-1133">Transmembrane helix</keyword>
<dbReference type="Pfam" id="PF11380">
    <property type="entry name" value="Stealth_CR2"/>
    <property type="match status" value="1"/>
</dbReference>
<comment type="similarity">
    <text evidence="1">Belongs to the stealth family.</text>
</comment>
<dbReference type="AlphaFoldDB" id="A0A7V7NXN4"/>
<protein>
    <recommendedName>
        <fullName evidence="10">Capsular polysaccharide phosphotransferase SacB</fullName>
    </recommendedName>
</protein>
<dbReference type="GO" id="GO:0016772">
    <property type="term" value="F:transferase activity, transferring phosphorus-containing groups"/>
    <property type="evidence" value="ECO:0007669"/>
    <property type="project" value="InterPro"/>
</dbReference>